<reference evidence="1 2" key="1">
    <citation type="journal article" date="2014" name="Agronomy (Basel)">
        <title>A Draft Genome Sequence for Ensete ventricosum, the Drought-Tolerant Tree Against Hunger.</title>
        <authorList>
            <person name="Harrison J."/>
            <person name="Moore K.A."/>
            <person name="Paszkiewicz K."/>
            <person name="Jones T."/>
            <person name="Grant M."/>
            <person name="Ambacheew D."/>
            <person name="Muzemil S."/>
            <person name="Studholme D.J."/>
        </authorList>
    </citation>
    <scope>NUCLEOTIDE SEQUENCE [LARGE SCALE GENOMIC DNA]</scope>
</reference>
<evidence type="ECO:0000313" key="2">
    <source>
        <dbReference type="Proteomes" id="UP000287651"/>
    </source>
</evidence>
<protein>
    <submittedName>
        <fullName evidence="1">Uncharacterized protein</fullName>
    </submittedName>
</protein>
<dbReference type="AlphaFoldDB" id="A0A426YLL7"/>
<accession>A0A426YLL7</accession>
<gene>
    <name evidence="1" type="ORF">B296_00020265</name>
</gene>
<proteinExistence type="predicted"/>
<dbReference type="Proteomes" id="UP000287651">
    <property type="component" value="Unassembled WGS sequence"/>
</dbReference>
<name>A0A426YLL7_ENSVE</name>
<sequence>MTPKGVDGGEPDGVELLALATVTASFIPLEQCPGVPQMKYLLPGLVSVILVLWSVEVWMELLAEQAFVADVEGFAGSPCVVVHPTYPSLQVAHCVVGGGGGRSSCDKEDQKRYHTSHEKAAASWVDEVKDQKTSIEAHHLHSTVLFFLV</sequence>
<organism evidence="1 2">
    <name type="scientific">Ensete ventricosum</name>
    <name type="common">Abyssinian banana</name>
    <name type="synonym">Musa ensete</name>
    <dbReference type="NCBI Taxonomy" id="4639"/>
    <lineage>
        <taxon>Eukaryota</taxon>
        <taxon>Viridiplantae</taxon>
        <taxon>Streptophyta</taxon>
        <taxon>Embryophyta</taxon>
        <taxon>Tracheophyta</taxon>
        <taxon>Spermatophyta</taxon>
        <taxon>Magnoliopsida</taxon>
        <taxon>Liliopsida</taxon>
        <taxon>Zingiberales</taxon>
        <taxon>Musaceae</taxon>
        <taxon>Ensete</taxon>
    </lineage>
</organism>
<evidence type="ECO:0000313" key="1">
    <source>
        <dbReference type="EMBL" id="RRT52617.1"/>
    </source>
</evidence>
<dbReference type="EMBL" id="AMZH03011575">
    <property type="protein sequence ID" value="RRT52617.1"/>
    <property type="molecule type" value="Genomic_DNA"/>
</dbReference>
<comment type="caution">
    <text evidence="1">The sequence shown here is derived from an EMBL/GenBank/DDBJ whole genome shotgun (WGS) entry which is preliminary data.</text>
</comment>